<feature type="region of interest" description="Disordered" evidence="1">
    <location>
        <begin position="646"/>
        <end position="721"/>
    </location>
</feature>
<feature type="region of interest" description="Disordered" evidence="1">
    <location>
        <begin position="749"/>
        <end position="853"/>
    </location>
</feature>
<organism evidence="2 3">
    <name type="scientific">Teratosphaeria nubilosa</name>
    <dbReference type="NCBI Taxonomy" id="161662"/>
    <lineage>
        <taxon>Eukaryota</taxon>
        <taxon>Fungi</taxon>
        <taxon>Dikarya</taxon>
        <taxon>Ascomycota</taxon>
        <taxon>Pezizomycotina</taxon>
        <taxon>Dothideomycetes</taxon>
        <taxon>Dothideomycetidae</taxon>
        <taxon>Mycosphaerellales</taxon>
        <taxon>Teratosphaeriaceae</taxon>
        <taxon>Teratosphaeria</taxon>
    </lineage>
</organism>
<feature type="region of interest" description="Disordered" evidence="1">
    <location>
        <begin position="1034"/>
        <end position="1065"/>
    </location>
</feature>
<feature type="region of interest" description="Disordered" evidence="1">
    <location>
        <begin position="526"/>
        <end position="628"/>
    </location>
</feature>
<feature type="compositionally biased region" description="Polar residues" evidence="1">
    <location>
        <begin position="227"/>
        <end position="240"/>
    </location>
</feature>
<feature type="compositionally biased region" description="Polar residues" evidence="1">
    <location>
        <begin position="1125"/>
        <end position="1161"/>
    </location>
</feature>
<feature type="compositionally biased region" description="Polar residues" evidence="1">
    <location>
        <begin position="571"/>
        <end position="590"/>
    </location>
</feature>
<accession>A0A6G1KVZ4</accession>
<reference evidence="2" key="1">
    <citation type="journal article" date="2020" name="Stud. Mycol.">
        <title>101 Dothideomycetes genomes: a test case for predicting lifestyles and emergence of pathogens.</title>
        <authorList>
            <person name="Haridas S."/>
            <person name="Albert R."/>
            <person name="Binder M."/>
            <person name="Bloem J."/>
            <person name="Labutti K."/>
            <person name="Salamov A."/>
            <person name="Andreopoulos B."/>
            <person name="Baker S."/>
            <person name="Barry K."/>
            <person name="Bills G."/>
            <person name="Bluhm B."/>
            <person name="Cannon C."/>
            <person name="Castanera R."/>
            <person name="Culley D."/>
            <person name="Daum C."/>
            <person name="Ezra D."/>
            <person name="Gonzalez J."/>
            <person name="Henrissat B."/>
            <person name="Kuo A."/>
            <person name="Liang C."/>
            <person name="Lipzen A."/>
            <person name="Lutzoni F."/>
            <person name="Magnuson J."/>
            <person name="Mondo S."/>
            <person name="Nolan M."/>
            <person name="Ohm R."/>
            <person name="Pangilinan J."/>
            <person name="Park H.-J."/>
            <person name="Ramirez L."/>
            <person name="Alfaro M."/>
            <person name="Sun H."/>
            <person name="Tritt A."/>
            <person name="Yoshinaga Y."/>
            <person name="Zwiers L.-H."/>
            <person name="Turgeon B."/>
            <person name="Goodwin S."/>
            <person name="Spatafora J."/>
            <person name="Crous P."/>
            <person name="Grigoriev I."/>
        </authorList>
    </citation>
    <scope>NUCLEOTIDE SEQUENCE</scope>
    <source>
        <strain evidence="2">CBS 116005</strain>
    </source>
</reference>
<proteinExistence type="predicted"/>
<gene>
    <name evidence="2" type="ORF">EJ03DRAFT_15062</name>
</gene>
<feature type="compositionally biased region" description="Pro residues" evidence="1">
    <location>
        <begin position="1049"/>
        <end position="1065"/>
    </location>
</feature>
<dbReference type="Proteomes" id="UP000799436">
    <property type="component" value="Unassembled WGS sequence"/>
</dbReference>
<feature type="compositionally biased region" description="Polar residues" evidence="1">
    <location>
        <begin position="917"/>
        <end position="936"/>
    </location>
</feature>
<feature type="compositionally biased region" description="Polar residues" evidence="1">
    <location>
        <begin position="57"/>
        <end position="67"/>
    </location>
</feature>
<feature type="compositionally biased region" description="Low complexity" evidence="1">
    <location>
        <begin position="545"/>
        <end position="554"/>
    </location>
</feature>
<protein>
    <submittedName>
        <fullName evidence="2">Uncharacterized protein</fullName>
    </submittedName>
</protein>
<feature type="compositionally biased region" description="Basic and acidic residues" evidence="1">
    <location>
        <begin position="598"/>
        <end position="621"/>
    </location>
</feature>
<feature type="region of interest" description="Disordered" evidence="1">
    <location>
        <begin position="274"/>
        <end position="342"/>
    </location>
</feature>
<feature type="compositionally biased region" description="Low complexity" evidence="1">
    <location>
        <begin position="1162"/>
        <end position="1171"/>
    </location>
</feature>
<keyword evidence="3" id="KW-1185">Reference proteome</keyword>
<dbReference type="OrthoDB" id="5341904at2759"/>
<feature type="region of interest" description="Disordered" evidence="1">
    <location>
        <begin position="1109"/>
        <end position="1215"/>
    </location>
</feature>
<feature type="compositionally biased region" description="Polar residues" evidence="1">
    <location>
        <begin position="296"/>
        <end position="315"/>
    </location>
</feature>
<feature type="region of interest" description="Disordered" evidence="1">
    <location>
        <begin position="425"/>
        <end position="481"/>
    </location>
</feature>
<feature type="compositionally biased region" description="Basic and acidic residues" evidence="1">
    <location>
        <begin position="1109"/>
        <end position="1122"/>
    </location>
</feature>
<feature type="compositionally biased region" description="Polar residues" evidence="1">
    <location>
        <begin position="947"/>
        <end position="970"/>
    </location>
</feature>
<evidence type="ECO:0000313" key="2">
    <source>
        <dbReference type="EMBL" id="KAF2764811.1"/>
    </source>
</evidence>
<dbReference type="EMBL" id="ML995909">
    <property type="protein sequence ID" value="KAF2764811.1"/>
    <property type="molecule type" value="Genomic_DNA"/>
</dbReference>
<feature type="region of interest" description="Disordered" evidence="1">
    <location>
        <begin position="1235"/>
        <end position="1255"/>
    </location>
</feature>
<feature type="region of interest" description="Disordered" evidence="1">
    <location>
        <begin position="51"/>
        <end position="82"/>
    </location>
</feature>
<name>A0A6G1KVZ4_9PEZI</name>
<feature type="compositionally biased region" description="Polar residues" evidence="1">
    <location>
        <begin position="781"/>
        <end position="797"/>
    </location>
</feature>
<evidence type="ECO:0000313" key="3">
    <source>
        <dbReference type="Proteomes" id="UP000799436"/>
    </source>
</evidence>
<sequence>MPRTHRLSKRRTFDSTCSKLSSFANIDDHDLPILESPTTRHMPLKGFSTMEVGNNPGAKTSSSTVDSVGSKPLSTGPDPQNNVLDVEQAINLLQELKKTASPEDLVALHRALLPTKDIFPSPRQESAEFPSPKWQRRSAAIPPGLATRAGVGLDLLQKPSDCNELNKIKARQKNGSHQPAAAAVPDSSITALNLANDESADVPDRVLSPTDLDYPQTGIYRHGTLRVTNGAASPDPSTRGASRGGGIADDDQYEQPTLSEYFPALEQQLDSPCEPRARMPAVGTKPSVDSMKTHDGSPTAQQQNHLQTWQESAPTVSPHKPSRPSAPARAQTDPATMRGEEVANPIPFPETATLARFQQRHCRSTSASEISADYISQCQISASPYEEHSIIRIAARLSTVFDSMNYGNECTHGTPADALAMLTGQGNEVDSPRGAAYDTSSQQSQSSSILQLNPRPCPQKTDSGYASDASFRNPKHQTAQDHALCNASPAAEDGFGGVQGLDGCAGKGSFDGTRSLYTFEEALESSTMLGKEASPKARRSKSKKSLPLLKLHSLMPEKRNSLQPASVAVKNGNSPQSQASLAKQSEQTNRLQKKLKKPMPDALKKQRSDERTITKDTEHSLELSTVPEDSAVTHVRRVRDEVIGDTDLCEGSVDQPPAEANAESPDSRWSLFSRSKSRSRDRSNSVRQSTVELPGPPEAQRPWSIHRNRSKSEGRTRSLSAMRSSVGDMINSHGSAPAEGRSIEVDIPACTNSGSVDRTLGGGTYDTPANMVKRATVPVPGTTQPSVQSPLATSTRSLKTKSRGMTPEMASELARKKSRDFAPQDTQHTQDRPKIAMSKHLRPKSRSSAAPVLERRVEDYFPEWQSKPVASHPAPAPGANKPYSSYAESVPPLPELPLDVIKKAHRADEIIAKKSSARSTPNASARNSADMSQARLSTGKKSRSSSRVRFQRELTTTIDPSTPSRQIVSEQSEDADYALRTPTHNEADTRHASAEKLAAGGQASPASRDSMPAGCPGWEQQAILWRQYQRSLRQQLDEDEDKDEYLPQPELPPPFRKPAMVPPSKSPSIVVSRYITPLAAESAARSNAGPPPPSHAAQHAEAYRGLIGDDKENRPAQDDIPRTDSAVSSASSNATFVTVKSWDPSSVKQSVPRSDSSVSANTTTTVTTTTTFSAHPKTSPAQRSRAAGGPFVPYSPTQAAAAERSRTERLAAPDISSPSADAASLAWLDVSANSSTTSLGTPCGPRQPKKTEGSLHDRYSGGLGYDWDRVSGFGGSAGTRTSGCEGNRKSVHMSEEFGIDLSDVPVFLQKRFDR</sequence>
<feature type="region of interest" description="Disordered" evidence="1">
    <location>
        <begin position="227"/>
        <end position="252"/>
    </location>
</feature>
<feature type="region of interest" description="Disordered" evidence="1">
    <location>
        <begin position="865"/>
        <end position="891"/>
    </location>
</feature>
<feature type="region of interest" description="Disordered" evidence="1">
    <location>
        <begin position="911"/>
        <end position="1015"/>
    </location>
</feature>
<evidence type="ECO:0000256" key="1">
    <source>
        <dbReference type="SAM" id="MobiDB-lite"/>
    </source>
</evidence>
<feature type="compositionally biased region" description="Basic and acidic residues" evidence="1">
    <location>
        <begin position="813"/>
        <end position="834"/>
    </location>
</feature>
<feature type="compositionally biased region" description="Basic and acidic residues" evidence="1">
    <location>
        <begin position="983"/>
        <end position="994"/>
    </location>
</feature>